<keyword evidence="1" id="KW-1133">Transmembrane helix</keyword>
<reference evidence="2" key="1">
    <citation type="submission" date="2024-05" db="EMBL/GenBank/DDBJ databases">
        <title>Metabacillus sp. nov., isolated from the rhizosphere soil of tomato plants.</title>
        <authorList>
            <person name="Ma R."/>
        </authorList>
    </citation>
    <scope>NUCLEOTIDE SEQUENCE</scope>
    <source>
        <strain evidence="2">DBTR6</strain>
    </source>
</reference>
<dbReference type="Proteomes" id="UP001165287">
    <property type="component" value="Unassembled WGS sequence"/>
</dbReference>
<keyword evidence="1" id="KW-0812">Transmembrane</keyword>
<feature type="transmembrane region" description="Helical" evidence="1">
    <location>
        <begin position="38"/>
        <end position="55"/>
    </location>
</feature>
<accession>A0ABS7ULL3</accession>
<evidence type="ECO:0000256" key="1">
    <source>
        <dbReference type="SAM" id="Phobius"/>
    </source>
</evidence>
<keyword evidence="3" id="KW-1185">Reference proteome</keyword>
<protein>
    <submittedName>
        <fullName evidence="2">Protein YpmT</fullName>
    </submittedName>
</protein>
<dbReference type="RefSeq" id="WP_224136757.1">
    <property type="nucleotide sequence ID" value="NZ_JAIQUM010000004.1"/>
</dbReference>
<evidence type="ECO:0000313" key="2">
    <source>
        <dbReference type="EMBL" id="MBZ5749212.1"/>
    </source>
</evidence>
<evidence type="ECO:0000313" key="3">
    <source>
        <dbReference type="Proteomes" id="UP001165287"/>
    </source>
</evidence>
<sequence>MKNKLVIFGVVAIFLALIFGGIAYQQFAAEKMDEVYKNIGYCTLFLSIAVYIWHVKDEKKKNSLKRER</sequence>
<proteinExistence type="predicted"/>
<gene>
    <name evidence="2" type="primary">ypmT</name>
    <name evidence="2" type="ORF">K9V48_02890</name>
</gene>
<keyword evidence="1" id="KW-0472">Membrane</keyword>
<dbReference type="InterPro" id="IPR035403">
    <property type="entry name" value="YmpT-like"/>
</dbReference>
<organism evidence="2 3">
    <name type="scientific">Metabacillus rhizolycopersici</name>
    <dbReference type="NCBI Taxonomy" id="2875709"/>
    <lineage>
        <taxon>Bacteria</taxon>
        <taxon>Bacillati</taxon>
        <taxon>Bacillota</taxon>
        <taxon>Bacilli</taxon>
        <taxon>Bacillales</taxon>
        <taxon>Bacillaceae</taxon>
        <taxon>Metabacillus</taxon>
    </lineage>
</organism>
<name>A0ABS7ULL3_9BACI</name>
<dbReference type="EMBL" id="JAIQUM010000004">
    <property type="protein sequence ID" value="MBZ5749212.1"/>
    <property type="molecule type" value="Genomic_DNA"/>
</dbReference>
<dbReference type="Pfam" id="PF17431">
    <property type="entry name" value="YpmT"/>
    <property type="match status" value="1"/>
</dbReference>
<comment type="caution">
    <text evidence="2">The sequence shown here is derived from an EMBL/GenBank/DDBJ whole genome shotgun (WGS) entry which is preliminary data.</text>
</comment>